<feature type="domain" description="DUF403" evidence="1">
    <location>
        <begin position="7"/>
        <end position="165"/>
    </location>
</feature>
<dbReference type="InterPro" id="IPR007296">
    <property type="entry name" value="DUF403"/>
</dbReference>
<evidence type="ECO:0000259" key="1">
    <source>
        <dbReference type="Pfam" id="PF04168"/>
    </source>
</evidence>
<organism evidence="2 3">
    <name type="scientific">Sulfurimonas diazotrophicus</name>
    <dbReference type="NCBI Taxonomy" id="3131939"/>
    <lineage>
        <taxon>Bacteria</taxon>
        <taxon>Pseudomonadati</taxon>
        <taxon>Campylobacterota</taxon>
        <taxon>Epsilonproteobacteria</taxon>
        <taxon>Campylobacterales</taxon>
        <taxon>Sulfurimonadaceae</taxon>
        <taxon>Sulfurimonas</taxon>
    </lineage>
</organism>
<accession>A0ABZ3HB58</accession>
<dbReference type="Proteomes" id="UP001447842">
    <property type="component" value="Chromosome"/>
</dbReference>
<proteinExistence type="predicted"/>
<dbReference type="Pfam" id="PF04168">
    <property type="entry name" value="Alpha-E"/>
    <property type="match status" value="1"/>
</dbReference>
<dbReference type="RefSeq" id="WP_345973119.1">
    <property type="nucleotide sequence ID" value="NZ_CP147920.1"/>
</dbReference>
<evidence type="ECO:0000313" key="2">
    <source>
        <dbReference type="EMBL" id="XAU15765.1"/>
    </source>
</evidence>
<sequence>MDQLLSTNVATNLYWFGRHLQRVETTLVDVIEIFDCVIDTDKDAGRRYFEHLEIELDYANASQFLDNAIFGDHPSNLAEIMRFARENAIISRAYIDTDAFGETIHLADLFDHASKSAVFVDYRFVDDALSLINEIWGSMNRGLIRCKSDHFVRLGKLTEKVDLHLRHGKDGKEPIEYLNNILQTAQKIAPDAKLAISRTDEEANLDAINALIDELVVY</sequence>
<keyword evidence="3" id="KW-1185">Reference proteome</keyword>
<dbReference type="EMBL" id="CP147920">
    <property type="protein sequence ID" value="XAU15765.1"/>
    <property type="molecule type" value="Genomic_DNA"/>
</dbReference>
<reference evidence="2 3" key="1">
    <citation type="submission" date="2024-03" db="EMBL/GenBank/DDBJ databases">
        <title>Sulfurimonas sp. HSL3-1.</title>
        <authorList>
            <person name="Wang S."/>
        </authorList>
    </citation>
    <scope>NUCLEOTIDE SEQUENCE [LARGE SCALE GENOMIC DNA]</scope>
    <source>
        <strain evidence="2 3">HSL3-1</strain>
    </source>
</reference>
<gene>
    <name evidence="2" type="ORF">WCY31_03465</name>
</gene>
<protein>
    <submittedName>
        <fullName evidence="2">Alpha-E domain-containing protein</fullName>
    </submittedName>
</protein>
<evidence type="ECO:0000313" key="3">
    <source>
        <dbReference type="Proteomes" id="UP001447842"/>
    </source>
</evidence>
<name>A0ABZ3HB58_9BACT</name>